<dbReference type="EMBL" id="JAPVEB010000003">
    <property type="protein sequence ID" value="KAJ5269976.1"/>
    <property type="molecule type" value="Genomic_DNA"/>
</dbReference>
<comment type="caution">
    <text evidence="1">The sequence shown here is derived from an EMBL/GenBank/DDBJ whole genome shotgun (WGS) entry which is preliminary data.</text>
</comment>
<organism evidence="1 2">
    <name type="scientific">Penicillium chrysogenum</name>
    <name type="common">Penicillium notatum</name>
    <dbReference type="NCBI Taxonomy" id="5076"/>
    <lineage>
        <taxon>Eukaryota</taxon>
        <taxon>Fungi</taxon>
        <taxon>Dikarya</taxon>
        <taxon>Ascomycota</taxon>
        <taxon>Pezizomycotina</taxon>
        <taxon>Eurotiomycetes</taxon>
        <taxon>Eurotiomycetidae</taxon>
        <taxon>Eurotiales</taxon>
        <taxon>Aspergillaceae</taxon>
        <taxon>Penicillium</taxon>
        <taxon>Penicillium chrysogenum species complex</taxon>
    </lineage>
</organism>
<accession>A0ABQ8WJ38</accession>
<reference evidence="1 2" key="1">
    <citation type="journal article" date="2023" name="IMA Fungus">
        <title>Comparative genomic study of the Penicillium genus elucidates a diverse pangenome and 15 lateral gene transfer events.</title>
        <authorList>
            <person name="Petersen C."/>
            <person name="Sorensen T."/>
            <person name="Nielsen M.R."/>
            <person name="Sondergaard T.E."/>
            <person name="Sorensen J.L."/>
            <person name="Fitzpatrick D.A."/>
            <person name="Frisvad J.C."/>
            <person name="Nielsen K.L."/>
        </authorList>
    </citation>
    <scope>NUCLEOTIDE SEQUENCE [LARGE SCALE GENOMIC DNA]</scope>
    <source>
        <strain evidence="1 2">IBT 3361</strain>
    </source>
</reference>
<gene>
    <name evidence="1" type="ORF">N7505_005734</name>
</gene>
<evidence type="ECO:0000313" key="2">
    <source>
        <dbReference type="Proteomes" id="UP001220256"/>
    </source>
</evidence>
<protein>
    <submittedName>
        <fullName evidence="1">Uncharacterized protein</fullName>
    </submittedName>
</protein>
<evidence type="ECO:0000313" key="1">
    <source>
        <dbReference type="EMBL" id="KAJ5269976.1"/>
    </source>
</evidence>
<keyword evidence="2" id="KW-1185">Reference proteome</keyword>
<name>A0ABQ8WJ38_PENCH</name>
<sequence length="93" mass="10566">MEKSIEIDPAYYDLGRDDYVDSDFASEATSLSSSIYRGVFENGRRCPSDEQQFESLEAGCVWLPPTICKLTRPVTYSAYFWTPIPTTTKQPPQ</sequence>
<proteinExistence type="predicted"/>
<dbReference type="Proteomes" id="UP001220256">
    <property type="component" value="Unassembled WGS sequence"/>
</dbReference>